<feature type="transmembrane region" description="Helical" evidence="2">
    <location>
        <begin position="27"/>
        <end position="51"/>
    </location>
</feature>
<dbReference type="InterPro" id="IPR017462">
    <property type="entry name" value="Sulphur_relay_TusC/DsrF"/>
</dbReference>
<keyword evidence="2" id="KW-0812">Transmembrane</keyword>
<keyword evidence="2" id="KW-0472">Membrane</keyword>
<dbReference type="SUPFAM" id="SSF75169">
    <property type="entry name" value="DsrEFH-like"/>
    <property type="match status" value="1"/>
</dbReference>
<evidence type="ECO:0000313" key="4">
    <source>
        <dbReference type="Proteomes" id="UP000480312"/>
    </source>
</evidence>
<dbReference type="NCBIfam" id="TIGR03010">
    <property type="entry name" value="sulf_tusC_dsrF"/>
    <property type="match status" value="1"/>
</dbReference>
<dbReference type="PANTHER" id="PTHR38780">
    <property type="entry name" value="PROTEIN TUSC"/>
    <property type="match status" value="1"/>
</dbReference>
<name>A0A7C9NPK9_9GAMM</name>
<keyword evidence="3" id="KW-0808">Transferase</keyword>
<keyword evidence="2" id="KW-1133">Transmembrane helix</keyword>
<dbReference type="NCBIfam" id="NF001238">
    <property type="entry name" value="PRK00211.1"/>
    <property type="match status" value="1"/>
</dbReference>
<evidence type="ECO:0000256" key="2">
    <source>
        <dbReference type="SAM" id="Phobius"/>
    </source>
</evidence>
<protein>
    <submittedName>
        <fullName evidence="3">Sulfurtransferase complex subunit TusC</fullName>
    </submittedName>
</protein>
<evidence type="ECO:0000313" key="3">
    <source>
        <dbReference type="EMBL" id="NDL69367.1"/>
    </source>
</evidence>
<dbReference type="OrthoDB" id="9789418at2"/>
<dbReference type="PANTHER" id="PTHR38780:SF1">
    <property type="entry name" value="PROTEIN TUSC"/>
    <property type="match status" value="1"/>
</dbReference>
<sequence length="121" mass="13163">MTRENERLVVIRHAPYSSNQLREGLDVALVTAAFGGSVSLLFLGQGVLALLKEQTVGAPGQKATLPTIDMLEMYDIENLLVPAETLQAFNITSDQLVEGVTVIPTSELPSLFQRYASVLNF</sequence>
<organism evidence="3 4">
    <name type="scientific">Vreelandella alkaliphila</name>
    <dbReference type="NCBI Taxonomy" id="272774"/>
    <lineage>
        <taxon>Bacteria</taxon>
        <taxon>Pseudomonadati</taxon>
        <taxon>Pseudomonadota</taxon>
        <taxon>Gammaproteobacteria</taxon>
        <taxon>Oceanospirillales</taxon>
        <taxon>Halomonadaceae</taxon>
        <taxon>Vreelandella</taxon>
    </lineage>
</organism>
<dbReference type="RefSeq" id="WP_162217312.1">
    <property type="nucleotide sequence ID" value="NZ_JAAEHK010000002.1"/>
</dbReference>
<dbReference type="Proteomes" id="UP000480312">
    <property type="component" value="Unassembled WGS sequence"/>
</dbReference>
<dbReference type="Pfam" id="PF02635">
    <property type="entry name" value="DsrE"/>
    <property type="match status" value="1"/>
</dbReference>
<comment type="caution">
    <text evidence="3">The sequence shown here is derived from an EMBL/GenBank/DDBJ whole genome shotgun (WGS) entry which is preliminary data.</text>
</comment>
<dbReference type="InterPro" id="IPR003787">
    <property type="entry name" value="Sulphur_relay_DsrE/F-like"/>
</dbReference>
<dbReference type="GO" id="GO:0016740">
    <property type="term" value="F:transferase activity"/>
    <property type="evidence" value="ECO:0007669"/>
    <property type="project" value="UniProtKB-KW"/>
</dbReference>
<dbReference type="Gene3D" id="3.40.1260.10">
    <property type="entry name" value="DsrEFH-like"/>
    <property type="match status" value="1"/>
</dbReference>
<evidence type="ECO:0000256" key="1">
    <source>
        <dbReference type="ARBA" id="ARBA00005996"/>
    </source>
</evidence>
<accession>A0A7C9NPK9</accession>
<dbReference type="AlphaFoldDB" id="A0A7C9NPK9"/>
<dbReference type="EMBL" id="JAAEHK010000002">
    <property type="protein sequence ID" value="NDL69367.1"/>
    <property type="molecule type" value="Genomic_DNA"/>
</dbReference>
<gene>
    <name evidence="3" type="primary">tusC</name>
    <name evidence="3" type="ORF">GPL32_02435</name>
</gene>
<dbReference type="InterPro" id="IPR027396">
    <property type="entry name" value="DsrEFH-like"/>
</dbReference>
<proteinExistence type="inferred from homology"/>
<comment type="similarity">
    <text evidence="1">Belongs to the DsrF/TusC family.</text>
</comment>
<reference evidence="3 4" key="1">
    <citation type="submission" date="2020-01" db="EMBL/GenBank/DDBJ databases">
        <title>Whole genome sequencing of Halomonas alkaliphila strain LS44.</title>
        <authorList>
            <person name="Kumar S."/>
            <person name="Paul D."/>
            <person name="Shouche Y."/>
            <person name="Suryavanshi M.V."/>
        </authorList>
    </citation>
    <scope>NUCLEOTIDE SEQUENCE [LARGE SCALE GENOMIC DNA]</scope>
    <source>
        <strain evidence="3 4">LS44</strain>
    </source>
</reference>